<dbReference type="InterPro" id="IPR013595">
    <property type="entry name" value="Pept_S33_TAP-like_C"/>
</dbReference>
<reference evidence="5" key="1">
    <citation type="submission" date="2022-10" db="EMBL/GenBank/DDBJ databases">
        <title>Genome sequence of Actinomyces israelii ATCC 10048.</title>
        <authorList>
            <person name="Watt R.M."/>
            <person name="Tong W.M."/>
        </authorList>
    </citation>
    <scope>NUCLEOTIDE SEQUENCE</scope>
    <source>
        <strain evidence="5">ATCC 10048</strain>
    </source>
</reference>
<keyword evidence="6" id="KW-1185">Reference proteome</keyword>
<accession>A0ABT4I7T3</accession>
<evidence type="ECO:0000259" key="4">
    <source>
        <dbReference type="Pfam" id="PF12146"/>
    </source>
</evidence>
<comment type="caution">
    <text evidence="5">The sequence shown here is derived from an EMBL/GenBank/DDBJ whole genome shotgun (WGS) entry which is preliminary data.</text>
</comment>
<proteinExistence type="inferred from homology"/>
<evidence type="ECO:0000313" key="6">
    <source>
        <dbReference type="Proteomes" id="UP001072034"/>
    </source>
</evidence>
<name>A0ABT4I7T3_9ACTO</name>
<evidence type="ECO:0000313" key="5">
    <source>
        <dbReference type="EMBL" id="MCZ0857337.1"/>
    </source>
</evidence>
<keyword evidence="2 5" id="KW-0378">Hydrolase</keyword>
<dbReference type="Pfam" id="PF12146">
    <property type="entry name" value="Hydrolase_4"/>
    <property type="match status" value="1"/>
</dbReference>
<dbReference type="PANTHER" id="PTHR22946:SF9">
    <property type="entry name" value="POLYKETIDE TRANSFERASE AF380"/>
    <property type="match status" value="1"/>
</dbReference>
<dbReference type="Proteomes" id="UP001072034">
    <property type="component" value="Unassembled WGS sequence"/>
</dbReference>
<dbReference type="InterPro" id="IPR022742">
    <property type="entry name" value="Hydrolase_4"/>
</dbReference>
<dbReference type="RefSeq" id="WP_268916950.1">
    <property type="nucleotide sequence ID" value="NZ_JAPTMY010000007.1"/>
</dbReference>
<dbReference type="SUPFAM" id="SSF53474">
    <property type="entry name" value="alpha/beta-Hydrolases"/>
    <property type="match status" value="1"/>
</dbReference>
<dbReference type="GO" id="GO:0016787">
    <property type="term" value="F:hydrolase activity"/>
    <property type="evidence" value="ECO:0007669"/>
    <property type="project" value="UniProtKB-KW"/>
</dbReference>
<evidence type="ECO:0000256" key="2">
    <source>
        <dbReference type="ARBA" id="ARBA00022801"/>
    </source>
</evidence>
<dbReference type="PANTHER" id="PTHR22946">
    <property type="entry name" value="DIENELACTONE HYDROLASE DOMAIN-CONTAINING PROTEIN-RELATED"/>
    <property type="match status" value="1"/>
</dbReference>
<feature type="domain" description="Serine aminopeptidase S33" evidence="4">
    <location>
        <begin position="66"/>
        <end position="181"/>
    </location>
</feature>
<evidence type="ECO:0000259" key="3">
    <source>
        <dbReference type="Pfam" id="PF08386"/>
    </source>
</evidence>
<dbReference type="Gene3D" id="3.40.50.1820">
    <property type="entry name" value="alpha/beta hydrolase"/>
    <property type="match status" value="1"/>
</dbReference>
<sequence>MYRDAGGAERDGAATMSDVLTRELSTPVAGGTNAGGMDSADSPGPLVHSLVYVPRAAAAGRVRAPLVVCCHGLGESGLRVAGIAQRFAAAGAVAVVPSFRGGGAPTAGPTTGMSVLTEIADLEAVLDAAGAWPFVDAGRTALFGRSQGGLVAALTASRRPTQVGALVLWYPALRLPESMRARFGPASAAPRTFTHRVEGRDIALGSRYAADARGLDVDAELARLRIPVLLVHGERDADVPISVSEDAARLLPDARLVRVPGAAHGFGDERLADAVARTESFLTWCEILEGA</sequence>
<organism evidence="5 6">
    <name type="scientific">Actinomyces israelii</name>
    <dbReference type="NCBI Taxonomy" id="1659"/>
    <lineage>
        <taxon>Bacteria</taxon>
        <taxon>Bacillati</taxon>
        <taxon>Actinomycetota</taxon>
        <taxon>Actinomycetes</taxon>
        <taxon>Actinomycetales</taxon>
        <taxon>Actinomycetaceae</taxon>
        <taxon>Actinomyces</taxon>
    </lineage>
</organism>
<evidence type="ECO:0000256" key="1">
    <source>
        <dbReference type="ARBA" id="ARBA00008645"/>
    </source>
</evidence>
<comment type="similarity">
    <text evidence="1">Belongs to the AB hydrolase superfamily.</text>
</comment>
<protein>
    <submittedName>
        <fullName evidence="5">Alpha/beta fold hydrolase</fullName>
    </submittedName>
</protein>
<dbReference type="EMBL" id="JAPTMY010000007">
    <property type="protein sequence ID" value="MCZ0857337.1"/>
    <property type="molecule type" value="Genomic_DNA"/>
</dbReference>
<gene>
    <name evidence="5" type="ORF">OHJ16_04680</name>
</gene>
<dbReference type="InterPro" id="IPR029058">
    <property type="entry name" value="AB_hydrolase_fold"/>
</dbReference>
<dbReference type="InterPro" id="IPR050261">
    <property type="entry name" value="FrsA_esterase"/>
</dbReference>
<dbReference type="Pfam" id="PF08386">
    <property type="entry name" value="Abhydrolase_4"/>
    <property type="match status" value="1"/>
</dbReference>
<feature type="domain" description="Peptidase S33 tripeptidyl aminopeptidase-like C-terminal" evidence="3">
    <location>
        <begin position="222"/>
        <end position="268"/>
    </location>
</feature>